<dbReference type="Pfam" id="PF08241">
    <property type="entry name" value="Methyltransf_11"/>
    <property type="match status" value="1"/>
</dbReference>
<evidence type="ECO:0000256" key="1">
    <source>
        <dbReference type="ARBA" id="ARBA00008361"/>
    </source>
</evidence>
<dbReference type="CDD" id="cd02440">
    <property type="entry name" value="AdoMet_MTases"/>
    <property type="match status" value="1"/>
</dbReference>
<name>A0ABR0EF04_ZASCE</name>
<dbReference type="InterPro" id="IPR029063">
    <property type="entry name" value="SAM-dependent_MTases_sf"/>
</dbReference>
<dbReference type="Proteomes" id="UP001305779">
    <property type="component" value="Unassembled WGS sequence"/>
</dbReference>
<dbReference type="Gene3D" id="3.40.50.150">
    <property type="entry name" value="Vaccinia Virus protein VP39"/>
    <property type="match status" value="1"/>
</dbReference>
<proteinExistence type="inferred from homology"/>
<organism evidence="5 6">
    <name type="scientific">Zasmidium cellare</name>
    <name type="common">Wine cellar mold</name>
    <name type="synonym">Racodium cellare</name>
    <dbReference type="NCBI Taxonomy" id="395010"/>
    <lineage>
        <taxon>Eukaryota</taxon>
        <taxon>Fungi</taxon>
        <taxon>Dikarya</taxon>
        <taxon>Ascomycota</taxon>
        <taxon>Pezizomycotina</taxon>
        <taxon>Dothideomycetes</taxon>
        <taxon>Dothideomycetidae</taxon>
        <taxon>Mycosphaerellales</taxon>
        <taxon>Mycosphaerellaceae</taxon>
        <taxon>Zasmidium</taxon>
    </lineage>
</organism>
<accession>A0ABR0EF04</accession>
<dbReference type="PANTHER" id="PTHR44942">
    <property type="entry name" value="METHYLTRANSF_11 DOMAIN-CONTAINING PROTEIN"/>
    <property type="match status" value="1"/>
</dbReference>
<keyword evidence="6" id="KW-1185">Reference proteome</keyword>
<keyword evidence="3" id="KW-0808">Transferase</keyword>
<sequence>MSAGAVKFNAHAQSSFAASAAYDQHRPTYSPTIVQFLLEKLNVAGKQGAHIVDLAAGTGKLTEALAAREEQFEITAVEPHDGMREVLVAKKLPRVKVVDGTGESMPAVKDANVDAVFVAQAFHWFANMPALKEIHRVLHRHGGLGLVWNAEEYNQPKDHPTSTPGETKLREILWKVIAEAGDREPRFRDLEWRKVFDEQVKKTPLSLIKADGEQLFSLPIGQHLEPFEVALSVEQAWQRFNTLGHISTLQGEAKERVYKEFLDALTEGVQQDERGNVILHGNTWAVWTMKIPAEGVEGLADVQSL</sequence>
<evidence type="ECO:0000259" key="4">
    <source>
        <dbReference type="Pfam" id="PF08241"/>
    </source>
</evidence>
<reference evidence="5 6" key="1">
    <citation type="journal article" date="2023" name="G3 (Bethesda)">
        <title>A chromosome-level genome assembly of Zasmidium syzygii isolated from banana leaves.</title>
        <authorList>
            <person name="van Westerhoven A.C."/>
            <person name="Mehrabi R."/>
            <person name="Talebi R."/>
            <person name="Steentjes M.B.F."/>
            <person name="Corcolon B."/>
            <person name="Chong P.A."/>
            <person name="Kema G.H.J."/>
            <person name="Seidl M.F."/>
        </authorList>
    </citation>
    <scope>NUCLEOTIDE SEQUENCE [LARGE SCALE GENOMIC DNA]</scope>
    <source>
        <strain evidence="5 6">P124</strain>
    </source>
</reference>
<dbReference type="InterPro" id="IPR013216">
    <property type="entry name" value="Methyltransf_11"/>
</dbReference>
<evidence type="ECO:0000256" key="2">
    <source>
        <dbReference type="ARBA" id="ARBA00022603"/>
    </source>
</evidence>
<comment type="caution">
    <text evidence="5">The sequence shown here is derived from an EMBL/GenBank/DDBJ whole genome shotgun (WGS) entry which is preliminary data.</text>
</comment>
<comment type="similarity">
    <text evidence="1">Belongs to the methyltransferase superfamily.</text>
</comment>
<evidence type="ECO:0000313" key="5">
    <source>
        <dbReference type="EMBL" id="KAK4499870.1"/>
    </source>
</evidence>
<keyword evidence="2" id="KW-0489">Methyltransferase</keyword>
<gene>
    <name evidence="5" type="ORF">PRZ48_008056</name>
</gene>
<feature type="domain" description="Methyltransferase type 11" evidence="4">
    <location>
        <begin position="52"/>
        <end position="142"/>
    </location>
</feature>
<dbReference type="SUPFAM" id="SSF53335">
    <property type="entry name" value="S-adenosyl-L-methionine-dependent methyltransferases"/>
    <property type="match status" value="1"/>
</dbReference>
<protein>
    <recommendedName>
        <fullName evidence="4">Methyltransferase type 11 domain-containing protein</fullName>
    </recommendedName>
</protein>
<dbReference type="EMBL" id="JAXOVC010000006">
    <property type="protein sequence ID" value="KAK4499870.1"/>
    <property type="molecule type" value="Genomic_DNA"/>
</dbReference>
<evidence type="ECO:0000313" key="6">
    <source>
        <dbReference type="Proteomes" id="UP001305779"/>
    </source>
</evidence>
<evidence type="ECO:0000256" key="3">
    <source>
        <dbReference type="ARBA" id="ARBA00022679"/>
    </source>
</evidence>
<dbReference type="InterPro" id="IPR051052">
    <property type="entry name" value="Diverse_substrate_MTase"/>
</dbReference>
<dbReference type="PANTHER" id="PTHR44942:SF4">
    <property type="entry name" value="METHYLTRANSFERASE TYPE 11 DOMAIN-CONTAINING PROTEIN"/>
    <property type="match status" value="1"/>
</dbReference>